<keyword evidence="1" id="KW-0472">Membrane</keyword>
<dbReference type="Pfam" id="PF09972">
    <property type="entry name" value="DUF2207"/>
    <property type="match status" value="1"/>
</dbReference>
<evidence type="ECO:0000256" key="1">
    <source>
        <dbReference type="SAM" id="Phobius"/>
    </source>
</evidence>
<dbReference type="InterPro" id="IPR018702">
    <property type="entry name" value="DUF2207"/>
</dbReference>
<keyword evidence="1" id="KW-1133">Transmembrane helix</keyword>
<comment type="caution">
    <text evidence="4">The sequence shown here is derived from an EMBL/GenBank/DDBJ whole genome shotgun (WGS) entry which is preliminary data.</text>
</comment>
<sequence>MNIMNRPCRYKANRQAYYFEITTVKEPYKEEAMKQLQRWLFVFSLIIVVCSTFVLTAAHQTTNAANQPRTVQAQAEEGKFAITAQDIRAEVEANGSVSFVDTFTYDIKDLTMAEFKLDHEGYEIRNYRVGVLTEDNTEINYLTENYSTQPNTFSAEKISTGTSFKVHYPATNTNIQLVFEYTLEALVANYNDTANLLYKLTNEANQHTYNLTAKILLPTIVTNADNFQVWLHGTQQGEIFETVENNRSIVYLKVDNVNPTQTLEVNAIFPVSLTPNNQNLIEEDRKDQIIAEETSLVDAEIAAFEQKRNRHLMLLMASVVFGPLSVLAAFGYYFLAREKLNPYRTLLPTHTKEIPDATITPAVMAVSMFRAKPTADDFTATIVDLARKGFIELEEVRKEKRGVSADGESSTLKISLGKQHDENDHPVLGATAPLLLHERQVLNYIKAGIQAEAEAAKQDIARQLLSDGEVHVDSVTLEQMEERTKKDKEYRKSQQVYWKKFVDFTELNGSKHRGRKPREAAFARGANILALIISSVMATLGVLVGIEVNVTSLLILAIVVGILSLGAAIFLMILRTRRPILTAEQDFNLQAWQGFGNLLADARKINMRETASIEKWEATIPYAISLGVANQVLAAMHAEYSEDELDTLNLKSSLLTNGYLITGVMQNSISHTLAAIDPGSNVNNYSNTSFHEEA</sequence>
<reference evidence="4 5" key="1">
    <citation type="submission" date="2019-11" db="EMBL/GenBank/DDBJ databases">
        <title>Characterisation of Fundicoccus ignavus gen. nov. sp. nov., a novel genus of the family Aerococcaceae isolated from bulk tank milk.</title>
        <authorList>
            <person name="Siebert A."/>
            <person name="Huptas C."/>
            <person name="Wenning M."/>
            <person name="Scherer S."/>
            <person name="Doll E.V."/>
        </authorList>
    </citation>
    <scope>NUCLEOTIDE SEQUENCE [LARGE SCALE GENOMIC DNA]</scope>
    <source>
        <strain evidence="4 5">WS4759</strain>
    </source>
</reference>
<gene>
    <name evidence="4" type="ORF">GIY09_00665</name>
</gene>
<keyword evidence="1" id="KW-0812">Transmembrane</keyword>
<feature type="domain" description="DUF2207" evidence="2">
    <location>
        <begin position="82"/>
        <end position="269"/>
    </location>
</feature>
<name>A0A6I2GB24_9LACT</name>
<feature type="transmembrane region" description="Helical" evidence="1">
    <location>
        <begin position="39"/>
        <end position="58"/>
    </location>
</feature>
<dbReference type="Proteomes" id="UP000430975">
    <property type="component" value="Unassembled WGS sequence"/>
</dbReference>
<feature type="domain" description="Predicted membrane protein YciQ-like C-terminal" evidence="3">
    <location>
        <begin position="350"/>
        <end position="636"/>
    </location>
</feature>
<feature type="transmembrane region" description="Helical" evidence="1">
    <location>
        <begin position="312"/>
        <end position="335"/>
    </location>
</feature>
<accession>A0A6I2GB24</accession>
<evidence type="ECO:0000313" key="5">
    <source>
        <dbReference type="Proteomes" id="UP000430975"/>
    </source>
</evidence>
<keyword evidence="5" id="KW-1185">Reference proteome</keyword>
<evidence type="ECO:0000259" key="2">
    <source>
        <dbReference type="Pfam" id="PF09972"/>
    </source>
</evidence>
<organism evidence="4 5">
    <name type="scientific">Fundicoccus ignavus</name>
    <dbReference type="NCBI Taxonomy" id="2664442"/>
    <lineage>
        <taxon>Bacteria</taxon>
        <taxon>Bacillati</taxon>
        <taxon>Bacillota</taxon>
        <taxon>Bacilli</taxon>
        <taxon>Lactobacillales</taxon>
        <taxon>Aerococcaceae</taxon>
        <taxon>Fundicoccus</taxon>
    </lineage>
</organism>
<evidence type="ECO:0000313" key="4">
    <source>
        <dbReference type="EMBL" id="MRI84416.1"/>
    </source>
</evidence>
<dbReference type="EMBL" id="WJQS01000001">
    <property type="protein sequence ID" value="MRI84416.1"/>
    <property type="molecule type" value="Genomic_DNA"/>
</dbReference>
<dbReference type="InterPro" id="IPR048389">
    <property type="entry name" value="YciQ-like_C"/>
</dbReference>
<dbReference type="Pfam" id="PF20990">
    <property type="entry name" value="DUF2207_C"/>
    <property type="match status" value="1"/>
</dbReference>
<evidence type="ECO:0000259" key="3">
    <source>
        <dbReference type="Pfam" id="PF20990"/>
    </source>
</evidence>
<proteinExistence type="predicted"/>
<protein>
    <submittedName>
        <fullName evidence="4">DUF2207 domain-containing protein</fullName>
    </submittedName>
</protein>
<feature type="transmembrane region" description="Helical" evidence="1">
    <location>
        <begin position="552"/>
        <end position="574"/>
    </location>
</feature>
<dbReference type="AlphaFoldDB" id="A0A6I2GB24"/>
<feature type="transmembrane region" description="Helical" evidence="1">
    <location>
        <begin position="521"/>
        <end position="546"/>
    </location>
</feature>